<sequence length="135" mass="15163">MKDPEPGSRAWFEAYLAAFNAGDAASFGSFYDPDLIFEGQAASLSGREAVLDFYRLVHSRIDETVELLTFVGSASHCAAELATTLEPLEDWPDFPTGPLKTGEQRRSVNFAFYDLREGRFARIRSARYWREEPGS</sequence>
<dbReference type="KEGG" id="aay:WYH_01194"/>
<proteinExistence type="predicted"/>
<dbReference type="OrthoDB" id="26840at2"/>
<evidence type="ECO:0000313" key="1">
    <source>
        <dbReference type="EMBL" id="AKH42239.1"/>
    </source>
</evidence>
<dbReference type="Gene3D" id="3.10.450.50">
    <property type="match status" value="1"/>
</dbReference>
<dbReference type="InterPro" id="IPR032710">
    <property type="entry name" value="NTF2-like_dom_sf"/>
</dbReference>
<gene>
    <name evidence="1" type="ORF">WYH_01194</name>
</gene>
<dbReference type="Pfam" id="PF12680">
    <property type="entry name" value="SnoaL_2"/>
    <property type="match status" value="1"/>
</dbReference>
<dbReference type="AlphaFoldDB" id="A0A0F7KRK6"/>
<reference evidence="1" key="1">
    <citation type="submission" date="2015-05" db="EMBL/GenBank/DDBJ databases">
        <title>The complete genome of Altererythrobacter atlanticus strain 26DY36.</title>
        <authorList>
            <person name="Wu Y.-H."/>
            <person name="Cheng H."/>
            <person name="Wu X.-W."/>
        </authorList>
    </citation>
    <scope>NUCLEOTIDE SEQUENCE [LARGE SCALE GENOMIC DNA]</scope>
    <source>
        <strain evidence="1">26DY36</strain>
    </source>
</reference>
<dbReference type="EMBL" id="CP011452">
    <property type="protein sequence ID" value="AKH42239.1"/>
    <property type="molecule type" value="Genomic_DNA"/>
</dbReference>
<dbReference type="SUPFAM" id="SSF54427">
    <property type="entry name" value="NTF2-like"/>
    <property type="match status" value="1"/>
</dbReference>
<accession>A0A0F7KRK6</accession>
<dbReference type="RefSeq" id="WP_046903101.1">
    <property type="nucleotide sequence ID" value="NZ_CP011452.2"/>
</dbReference>
<name>A0A0F7KRK6_9SPHN</name>
<protein>
    <submittedName>
        <fullName evidence="1">SnoaL-like domain protein</fullName>
    </submittedName>
</protein>
<dbReference type="STRING" id="1267766.WYH_01194"/>
<organism evidence="1 2">
    <name type="scientific">Croceibacterium atlanticum</name>
    <dbReference type="NCBI Taxonomy" id="1267766"/>
    <lineage>
        <taxon>Bacteria</taxon>
        <taxon>Pseudomonadati</taxon>
        <taxon>Pseudomonadota</taxon>
        <taxon>Alphaproteobacteria</taxon>
        <taxon>Sphingomonadales</taxon>
        <taxon>Erythrobacteraceae</taxon>
        <taxon>Croceibacterium</taxon>
    </lineage>
</organism>
<dbReference type="PATRIC" id="fig|1267766.3.peg.1202"/>
<dbReference type="Proteomes" id="UP000034392">
    <property type="component" value="Chromosome"/>
</dbReference>
<keyword evidence="2" id="KW-1185">Reference proteome</keyword>
<dbReference type="InterPro" id="IPR037401">
    <property type="entry name" value="SnoaL-like"/>
</dbReference>
<evidence type="ECO:0000313" key="2">
    <source>
        <dbReference type="Proteomes" id="UP000034392"/>
    </source>
</evidence>